<organism evidence="1">
    <name type="scientific">marine metagenome</name>
    <dbReference type="NCBI Taxonomy" id="408172"/>
    <lineage>
        <taxon>unclassified sequences</taxon>
        <taxon>metagenomes</taxon>
        <taxon>ecological metagenomes</taxon>
    </lineage>
</organism>
<feature type="non-terminal residue" evidence="1">
    <location>
        <position position="1"/>
    </location>
</feature>
<dbReference type="EMBL" id="UINC01152745">
    <property type="protein sequence ID" value="SVD47089.1"/>
    <property type="molecule type" value="Genomic_DNA"/>
</dbReference>
<name>A0A382VKP0_9ZZZZ</name>
<sequence>VLWARFVETKVLVKREAFPVVSTALLLSGITVDSLEDW</sequence>
<dbReference type="AlphaFoldDB" id="A0A382VKP0"/>
<evidence type="ECO:0000313" key="1">
    <source>
        <dbReference type="EMBL" id="SVD47089.1"/>
    </source>
</evidence>
<proteinExistence type="predicted"/>
<reference evidence="1" key="1">
    <citation type="submission" date="2018-05" db="EMBL/GenBank/DDBJ databases">
        <authorList>
            <person name="Lanie J.A."/>
            <person name="Ng W.-L."/>
            <person name="Kazmierczak K.M."/>
            <person name="Andrzejewski T.M."/>
            <person name="Davidsen T.M."/>
            <person name="Wayne K.J."/>
            <person name="Tettelin H."/>
            <person name="Glass J.I."/>
            <person name="Rusch D."/>
            <person name="Podicherti R."/>
            <person name="Tsui H.-C.T."/>
            <person name="Winkler M.E."/>
        </authorList>
    </citation>
    <scope>NUCLEOTIDE SEQUENCE</scope>
</reference>
<accession>A0A382VKP0</accession>
<protein>
    <submittedName>
        <fullName evidence="1">Uncharacterized protein</fullName>
    </submittedName>
</protein>
<gene>
    <name evidence="1" type="ORF">METZ01_LOCUS399943</name>
</gene>